<dbReference type="InterPro" id="IPR001789">
    <property type="entry name" value="Sig_transdc_resp-reg_receiver"/>
</dbReference>
<evidence type="ECO:0000259" key="6">
    <source>
        <dbReference type="PROSITE" id="PS50894"/>
    </source>
</evidence>
<dbReference type="PANTHER" id="PTHR44591">
    <property type="entry name" value="STRESS RESPONSE REGULATOR PROTEIN 1"/>
    <property type="match status" value="1"/>
</dbReference>
<dbReference type="SMART" id="SM00448">
    <property type="entry name" value="REC"/>
    <property type="match status" value="1"/>
</dbReference>
<feature type="domain" description="HPt" evidence="6">
    <location>
        <begin position="9"/>
        <end position="114"/>
    </location>
</feature>
<reference evidence="8" key="1">
    <citation type="journal article" date="2019" name="Int. J. Syst. Evol. Microbiol.">
        <title>The Global Catalogue of Microorganisms (GCM) 10K type strain sequencing project: providing services to taxonomists for standard genome sequencing and annotation.</title>
        <authorList>
            <consortium name="The Broad Institute Genomics Platform"/>
            <consortium name="The Broad Institute Genome Sequencing Center for Infectious Disease"/>
            <person name="Wu L."/>
            <person name="Ma J."/>
        </authorList>
    </citation>
    <scope>NUCLEOTIDE SEQUENCE [LARGE SCALE GENOMIC DNA]</scope>
    <source>
        <strain evidence="8">CGMCC-1.15741</strain>
    </source>
</reference>
<feature type="modified residue" description="Phosphohistidine" evidence="3">
    <location>
        <position position="53"/>
    </location>
</feature>
<feature type="domain" description="Response regulatory" evidence="5">
    <location>
        <begin position="145"/>
        <end position="264"/>
    </location>
</feature>
<evidence type="ECO:0000313" key="8">
    <source>
        <dbReference type="Proteomes" id="UP001596303"/>
    </source>
</evidence>
<dbReference type="PANTHER" id="PTHR44591:SF3">
    <property type="entry name" value="RESPONSE REGULATORY DOMAIN-CONTAINING PROTEIN"/>
    <property type="match status" value="1"/>
</dbReference>
<organism evidence="7 8">
    <name type="scientific">Ponticaulis profundi</name>
    <dbReference type="NCBI Taxonomy" id="2665222"/>
    <lineage>
        <taxon>Bacteria</taxon>
        <taxon>Pseudomonadati</taxon>
        <taxon>Pseudomonadota</taxon>
        <taxon>Alphaproteobacteria</taxon>
        <taxon>Hyphomonadales</taxon>
        <taxon>Hyphomonadaceae</taxon>
        <taxon>Ponticaulis</taxon>
    </lineage>
</organism>
<dbReference type="CDD" id="cd00156">
    <property type="entry name" value="REC"/>
    <property type="match status" value="1"/>
</dbReference>
<feature type="modified residue" description="4-aspartylphosphate" evidence="4">
    <location>
        <position position="195"/>
    </location>
</feature>
<dbReference type="EMBL" id="JBHSSW010000066">
    <property type="protein sequence ID" value="MFC6199760.1"/>
    <property type="molecule type" value="Genomic_DNA"/>
</dbReference>
<dbReference type="InterPro" id="IPR008207">
    <property type="entry name" value="Sig_transdc_His_kin_Hpt_dom"/>
</dbReference>
<evidence type="ECO:0000256" key="4">
    <source>
        <dbReference type="PROSITE-ProRule" id="PRU00169"/>
    </source>
</evidence>
<sequence length="267" mass="29618">MSTQHTQGVVRIISSYCDDFPNQTQNIMQMVRCAQISPDNTRKFARELQSELHRMAGSAHCLGFRVIAQRLTRLEERLARALLRKGRESIGAISDVIESIVEFVAEVPRPSPQDSRLIDSNLLDESLSLPAEEIPEDQAGLAHLRILLIDDDAHVLGVERETLLAIGAEDVEVANSGLEALNRLSEVQPDLLITDWHMGAISGPDLLNAIRNGSCGIDRNTPVIFFSHKRDRRSRMQMTMEGANYFLTKPVSPRVLGRAISRAVSGS</sequence>
<dbReference type="Proteomes" id="UP001596303">
    <property type="component" value="Unassembled WGS sequence"/>
</dbReference>
<evidence type="ECO:0000256" key="3">
    <source>
        <dbReference type="PROSITE-ProRule" id="PRU00110"/>
    </source>
</evidence>
<dbReference type="RefSeq" id="WP_377381173.1">
    <property type="nucleotide sequence ID" value="NZ_JBHSSW010000066.1"/>
</dbReference>
<dbReference type="InterPro" id="IPR036641">
    <property type="entry name" value="HPT_dom_sf"/>
</dbReference>
<dbReference type="InterPro" id="IPR050595">
    <property type="entry name" value="Bact_response_regulator"/>
</dbReference>
<dbReference type="Pfam" id="PF00072">
    <property type="entry name" value="Response_reg"/>
    <property type="match status" value="1"/>
</dbReference>
<evidence type="ECO:0000256" key="1">
    <source>
        <dbReference type="ARBA" id="ARBA00022553"/>
    </source>
</evidence>
<dbReference type="PROSITE" id="PS50894">
    <property type="entry name" value="HPT"/>
    <property type="match status" value="1"/>
</dbReference>
<accession>A0ABW1SDM1</accession>
<keyword evidence="1 4" id="KW-0597">Phosphoprotein</keyword>
<gene>
    <name evidence="7" type="ORF">ACFQDM_16900</name>
</gene>
<keyword evidence="8" id="KW-1185">Reference proteome</keyword>
<dbReference type="SUPFAM" id="SSF47226">
    <property type="entry name" value="Histidine-containing phosphotransfer domain, HPT domain"/>
    <property type="match status" value="1"/>
</dbReference>
<dbReference type="PROSITE" id="PS50110">
    <property type="entry name" value="RESPONSE_REGULATORY"/>
    <property type="match status" value="1"/>
</dbReference>
<evidence type="ECO:0000259" key="5">
    <source>
        <dbReference type="PROSITE" id="PS50110"/>
    </source>
</evidence>
<dbReference type="InterPro" id="IPR011006">
    <property type="entry name" value="CheY-like_superfamily"/>
</dbReference>
<protein>
    <submittedName>
        <fullName evidence="7">Response regulator</fullName>
    </submittedName>
</protein>
<dbReference type="Gene3D" id="3.40.50.2300">
    <property type="match status" value="1"/>
</dbReference>
<keyword evidence="2" id="KW-0902">Two-component regulatory system</keyword>
<name>A0ABW1SDM1_9PROT</name>
<proteinExistence type="predicted"/>
<dbReference type="SUPFAM" id="SSF52172">
    <property type="entry name" value="CheY-like"/>
    <property type="match status" value="1"/>
</dbReference>
<evidence type="ECO:0000256" key="2">
    <source>
        <dbReference type="ARBA" id="ARBA00023012"/>
    </source>
</evidence>
<comment type="caution">
    <text evidence="7">The sequence shown here is derived from an EMBL/GenBank/DDBJ whole genome shotgun (WGS) entry which is preliminary data.</text>
</comment>
<evidence type="ECO:0000313" key="7">
    <source>
        <dbReference type="EMBL" id="MFC6199760.1"/>
    </source>
</evidence>